<feature type="domain" description="RsdA/BaiN/AoA(So)-like Rossmann fold-like" evidence="4">
    <location>
        <begin position="17"/>
        <end position="409"/>
    </location>
</feature>
<dbReference type="InterPro" id="IPR004792">
    <property type="entry name" value="BaiN-like"/>
</dbReference>
<dbReference type="InterPro" id="IPR055178">
    <property type="entry name" value="RsdA/BaiN/AoA(So)-like_dom"/>
</dbReference>
<dbReference type="NCBIfam" id="TIGR00275">
    <property type="entry name" value="aminoacetone oxidase family FAD-binding enzyme"/>
    <property type="match status" value="1"/>
</dbReference>
<dbReference type="EMBL" id="JBHTMC010000020">
    <property type="protein sequence ID" value="MFD1263952.1"/>
    <property type="molecule type" value="Genomic_DNA"/>
</dbReference>
<dbReference type="InterPro" id="IPR057661">
    <property type="entry name" value="RsdA/BaiN/AoA(So)_Rossmann"/>
</dbReference>
<dbReference type="Pfam" id="PF03486">
    <property type="entry name" value="HI0933_like"/>
    <property type="match status" value="1"/>
</dbReference>
<comment type="caution">
    <text evidence="6">The sequence shown here is derived from an EMBL/GenBank/DDBJ whole genome shotgun (WGS) entry which is preliminary data.</text>
</comment>
<sequence>MKHASKPFPQSGRRSFDVIVIGAGAAGMMCAATAGLRGRSVLLVDHATRLAEKIRISGGGRCNFTNRRVSADNYLSRNPHFSRSALSRYGARDFIELVEHHGIAYHERDWGQLFCDDSAQDIIDMLRARCDDGGVEWAMPATVEGVARSGDEAERFVVATTQGSFSAHSLVIASGGLAIPKIGATPFGYRVAEQFGLPVVAPRPALVPLTLPPETLALLAPLAGISLEVGAQCRGPVFREAALVTHRGLSGPSILQVSSYWQQQAYDAGDWAPVSLDLLPGVDAEDWLLAHAQDKTLLANLLAERLPRRFAHAWCELHDWQRPLNQYRHAELRTIAAALSGWQLTPSGTQGYAKAEVTLGGVDTRALSSKTLEAREVPGLYFIGEVVDVTGHLGGYNFQWAWSSGVACGLAA</sequence>
<comment type="cofactor">
    <cofactor evidence="1">
        <name>FAD</name>
        <dbReference type="ChEBI" id="CHEBI:57692"/>
    </cofactor>
</comment>
<dbReference type="PANTHER" id="PTHR42887:SF2">
    <property type="entry name" value="OS12G0638800 PROTEIN"/>
    <property type="match status" value="1"/>
</dbReference>
<dbReference type="Gene3D" id="3.50.50.60">
    <property type="entry name" value="FAD/NAD(P)-binding domain"/>
    <property type="match status" value="1"/>
</dbReference>
<reference evidence="7" key="1">
    <citation type="journal article" date="2019" name="Int. J. Syst. Evol. Microbiol.">
        <title>The Global Catalogue of Microorganisms (GCM) 10K type strain sequencing project: providing services to taxonomists for standard genome sequencing and annotation.</title>
        <authorList>
            <consortium name="The Broad Institute Genomics Platform"/>
            <consortium name="The Broad Institute Genome Sequencing Center for Infectious Disease"/>
            <person name="Wu L."/>
            <person name="Ma J."/>
        </authorList>
    </citation>
    <scope>NUCLEOTIDE SEQUENCE [LARGE SCALE GENOMIC DNA]</scope>
    <source>
        <strain evidence="7">CCUG 48884</strain>
    </source>
</reference>
<dbReference type="InterPro" id="IPR036188">
    <property type="entry name" value="FAD/NAD-bd_sf"/>
</dbReference>
<name>A0ABW3WE35_9RHOO</name>
<organism evidence="6 7">
    <name type="scientific">Thauera mechernichensis</name>
    <dbReference type="NCBI Taxonomy" id="82788"/>
    <lineage>
        <taxon>Bacteria</taxon>
        <taxon>Pseudomonadati</taxon>
        <taxon>Pseudomonadota</taxon>
        <taxon>Betaproteobacteria</taxon>
        <taxon>Rhodocyclales</taxon>
        <taxon>Zoogloeaceae</taxon>
        <taxon>Thauera</taxon>
    </lineage>
</organism>
<keyword evidence="3" id="KW-0274">FAD</keyword>
<dbReference type="Gene3D" id="1.10.8.260">
    <property type="entry name" value="HI0933 insert domain-like"/>
    <property type="match status" value="1"/>
</dbReference>
<evidence type="ECO:0000259" key="5">
    <source>
        <dbReference type="Pfam" id="PF22780"/>
    </source>
</evidence>
<evidence type="ECO:0000313" key="7">
    <source>
        <dbReference type="Proteomes" id="UP001597158"/>
    </source>
</evidence>
<dbReference type="PRINTS" id="PR00411">
    <property type="entry name" value="PNDRDTASEI"/>
</dbReference>
<evidence type="ECO:0000259" key="4">
    <source>
        <dbReference type="Pfam" id="PF03486"/>
    </source>
</evidence>
<dbReference type="Gene3D" id="2.40.30.10">
    <property type="entry name" value="Translation factors"/>
    <property type="match status" value="1"/>
</dbReference>
<dbReference type="InterPro" id="IPR023166">
    <property type="entry name" value="BaiN-like_dom_sf"/>
</dbReference>
<protein>
    <submittedName>
        <fullName evidence="6">NAD(P)/FAD-dependent oxidoreductase</fullName>
    </submittedName>
</protein>
<feature type="domain" description="RsdA/BaiN/AoA(So)-like insert" evidence="5">
    <location>
        <begin position="203"/>
        <end position="357"/>
    </location>
</feature>
<dbReference type="Proteomes" id="UP001597158">
    <property type="component" value="Unassembled WGS sequence"/>
</dbReference>
<dbReference type="Pfam" id="PF22780">
    <property type="entry name" value="HI0933_like_1st"/>
    <property type="match status" value="1"/>
</dbReference>
<keyword evidence="2" id="KW-0285">Flavoprotein</keyword>
<proteinExistence type="predicted"/>
<keyword evidence="7" id="KW-1185">Reference proteome</keyword>
<accession>A0ABW3WE35</accession>
<dbReference type="PANTHER" id="PTHR42887">
    <property type="entry name" value="OS12G0638800 PROTEIN"/>
    <property type="match status" value="1"/>
</dbReference>
<dbReference type="SUPFAM" id="SSF160996">
    <property type="entry name" value="HI0933 insert domain-like"/>
    <property type="match status" value="1"/>
</dbReference>
<evidence type="ECO:0000256" key="1">
    <source>
        <dbReference type="ARBA" id="ARBA00001974"/>
    </source>
</evidence>
<dbReference type="SUPFAM" id="SSF51905">
    <property type="entry name" value="FAD/NAD(P)-binding domain"/>
    <property type="match status" value="1"/>
</dbReference>
<gene>
    <name evidence="6" type="ORF">ACFQ4M_10165</name>
</gene>
<dbReference type="RefSeq" id="WP_277832524.1">
    <property type="nucleotide sequence ID" value="NZ_JARQZE010000005.1"/>
</dbReference>
<evidence type="ECO:0000256" key="3">
    <source>
        <dbReference type="ARBA" id="ARBA00022827"/>
    </source>
</evidence>
<evidence type="ECO:0000256" key="2">
    <source>
        <dbReference type="ARBA" id="ARBA00022630"/>
    </source>
</evidence>
<evidence type="ECO:0000313" key="6">
    <source>
        <dbReference type="EMBL" id="MFD1263952.1"/>
    </source>
</evidence>